<evidence type="ECO:0000256" key="1">
    <source>
        <dbReference type="SAM" id="SignalP"/>
    </source>
</evidence>
<proteinExistence type="predicted"/>
<feature type="domain" description="Outer membrane protein beta-barrel" evidence="2">
    <location>
        <begin position="20"/>
        <end position="199"/>
    </location>
</feature>
<sequence length="227" mass="26012">MKKLKSICVIMALACMTTAWAQRDITFDRELSVGVKGGVTIPNMAFSPSIQQNTWVGYTTGLTFRYIEENIFGLIAELNFTQRGWDEKFEKDPYHYRHTLDYIEIPFLAHIYFGSDVVRGFVNIGPQIGILYHDNAKADFDINNLPTFNGENRINEVYTLPIANRFDYGITGGVGVELRLKRHIILLEGRYYFGLGDIYGNRKADIFSGSSANRGFMINLAYMFRIW</sequence>
<dbReference type="AlphaFoldDB" id="A0A9D1VR34"/>
<evidence type="ECO:0000259" key="2">
    <source>
        <dbReference type="Pfam" id="PF13568"/>
    </source>
</evidence>
<keyword evidence="1" id="KW-0732">Signal</keyword>
<dbReference type="Proteomes" id="UP000824246">
    <property type="component" value="Unassembled WGS sequence"/>
</dbReference>
<gene>
    <name evidence="3" type="ORF">H9982_02290</name>
</gene>
<dbReference type="EMBL" id="DXFB01000058">
    <property type="protein sequence ID" value="HIX45030.1"/>
    <property type="molecule type" value="Genomic_DNA"/>
</dbReference>
<evidence type="ECO:0000313" key="3">
    <source>
        <dbReference type="EMBL" id="HIX45030.1"/>
    </source>
</evidence>
<feature type="signal peptide" evidence="1">
    <location>
        <begin position="1"/>
        <end position="21"/>
    </location>
</feature>
<accession>A0A9D1VR34</accession>
<dbReference type="InterPro" id="IPR025665">
    <property type="entry name" value="Beta-barrel_OMP_2"/>
</dbReference>
<comment type="caution">
    <text evidence="3">The sequence shown here is derived from an EMBL/GenBank/DDBJ whole genome shotgun (WGS) entry which is preliminary data.</text>
</comment>
<name>A0A9D1VR34_9BACT</name>
<reference evidence="3" key="2">
    <citation type="submission" date="2021-04" db="EMBL/GenBank/DDBJ databases">
        <authorList>
            <person name="Gilroy R."/>
        </authorList>
    </citation>
    <scope>NUCLEOTIDE SEQUENCE</scope>
    <source>
        <strain evidence="3">ChiHjej12B11-16260</strain>
    </source>
</reference>
<feature type="chain" id="PRO_5038439677" evidence="1">
    <location>
        <begin position="22"/>
        <end position="227"/>
    </location>
</feature>
<reference evidence="3" key="1">
    <citation type="journal article" date="2021" name="PeerJ">
        <title>Extensive microbial diversity within the chicken gut microbiome revealed by metagenomics and culture.</title>
        <authorList>
            <person name="Gilroy R."/>
            <person name="Ravi A."/>
            <person name="Getino M."/>
            <person name="Pursley I."/>
            <person name="Horton D.L."/>
            <person name="Alikhan N.F."/>
            <person name="Baker D."/>
            <person name="Gharbi K."/>
            <person name="Hall N."/>
            <person name="Watson M."/>
            <person name="Adriaenssens E.M."/>
            <person name="Foster-Nyarko E."/>
            <person name="Jarju S."/>
            <person name="Secka A."/>
            <person name="Antonio M."/>
            <person name="Oren A."/>
            <person name="Chaudhuri R.R."/>
            <person name="La Ragione R."/>
            <person name="Hildebrand F."/>
            <person name="Pallen M.J."/>
        </authorList>
    </citation>
    <scope>NUCLEOTIDE SEQUENCE</scope>
    <source>
        <strain evidence="3">ChiHjej12B11-16260</strain>
    </source>
</reference>
<organism evidence="3 4">
    <name type="scientific">Candidatus Barnesiella excrementipullorum</name>
    <dbReference type="NCBI Taxonomy" id="2838479"/>
    <lineage>
        <taxon>Bacteria</taxon>
        <taxon>Pseudomonadati</taxon>
        <taxon>Bacteroidota</taxon>
        <taxon>Bacteroidia</taxon>
        <taxon>Bacteroidales</taxon>
        <taxon>Barnesiellaceae</taxon>
        <taxon>Barnesiella</taxon>
    </lineage>
</organism>
<evidence type="ECO:0000313" key="4">
    <source>
        <dbReference type="Proteomes" id="UP000824246"/>
    </source>
</evidence>
<dbReference type="Pfam" id="PF13568">
    <property type="entry name" value="OMP_b-brl_2"/>
    <property type="match status" value="1"/>
</dbReference>
<protein>
    <submittedName>
        <fullName evidence="3">PorT family protein</fullName>
    </submittedName>
</protein>